<reference evidence="1" key="1">
    <citation type="journal article" date="2021" name="Environ. Microbiol.">
        <title>Gene family expansions and transcriptome signatures uncover fungal adaptations to wood decay.</title>
        <authorList>
            <person name="Hage H."/>
            <person name="Miyauchi S."/>
            <person name="Viragh M."/>
            <person name="Drula E."/>
            <person name="Min B."/>
            <person name="Chaduli D."/>
            <person name="Navarro D."/>
            <person name="Favel A."/>
            <person name="Norest M."/>
            <person name="Lesage-Meessen L."/>
            <person name="Balint B."/>
            <person name="Merenyi Z."/>
            <person name="de Eugenio L."/>
            <person name="Morin E."/>
            <person name="Martinez A.T."/>
            <person name="Baldrian P."/>
            <person name="Stursova M."/>
            <person name="Martinez M.J."/>
            <person name="Novotny C."/>
            <person name="Magnuson J.K."/>
            <person name="Spatafora J.W."/>
            <person name="Maurice S."/>
            <person name="Pangilinan J."/>
            <person name="Andreopoulos W."/>
            <person name="LaButti K."/>
            <person name="Hundley H."/>
            <person name="Na H."/>
            <person name="Kuo A."/>
            <person name="Barry K."/>
            <person name="Lipzen A."/>
            <person name="Henrissat B."/>
            <person name="Riley R."/>
            <person name="Ahrendt S."/>
            <person name="Nagy L.G."/>
            <person name="Grigoriev I.V."/>
            <person name="Martin F."/>
            <person name="Rosso M.N."/>
        </authorList>
    </citation>
    <scope>NUCLEOTIDE SEQUENCE</scope>
    <source>
        <strain evidence="1">CBS 384.51</strain>
    </source>
</reference>
<gene>
    <name evidence="1" type="ORF">BDY19DRAFT_898963</name>
</gene>
<keyword evidence="2" id="KW-1185">Reference proteome</keyword>
<dbReference type="Proteomes" id="UP001055072">
    <property type="component" value="Unassembled WGS sequence"/>
</dbReference>
<dbReference type="EMBL" id="MU274947">
    <property type="protein sequence ID" value="KAI0084150.1"/>
    <property type="molecule type" value="Genomic_DNA"/>
</dbReference>
<accession>A0ACB8TQB1</accession>
<comment type="caution">
    <text evidence="1">The sequence shown here is derived from an EMBL/GenBank/DDBJ whole genome shotgun (WGS) entry which is preliminary data.</text>
</comment>
<name>A0ACB8TQB1_9APHY</name>
<organism evidence="1 2">
    <name type="scientific">Irpex rosettiformis</name>
    <dbReference type="NCBI Taxonomy" id="378272"/>
    <lineage>
        <taxon>Eukaryota</taxon>
        <taxon>Fungi</taxon>
        <taxon>Dikarya</taxon>
        <taxon>Basidiomycota</taxon>
        <taxon>Agaricomycotina</taxon>
        <taxon>Agaricomycetes</taxon>
        <taxon>Polyporales</taxon>
        <taxon>Irpicaceae</taxon>
        <taxon>Irpex</taxon>
    </lineage>
</organism>
<proteinExistence type="predicted"/>
<protein>
    <submittedName>
        <fullName evidence="1">Uncharacterized protein</fullName>
    </submittedName>
</protein>
<sequence>MAGDEEEHWQELLAPTPEYLASLKVFPLIPNLKKDIEIQHCMIDSPLSWDALTASDINFAVIRPLVFKYAKLENMAVIYACFVVRSHFLSEAEENIAYAGVMYSRASVCEILAMKLLNRFSSNKLQLAAALSASWNPLAGAPQAIIEEVRLNVGGEEHLNDPQCALEMAIATESKHFLSSTLVQTIVDDIYYGRVVFSLTSNHSVLADNYKPKPIEVYNVHRAPFLDHYRLRVPRYGAILEFLNFAILLGLFLLVLSTKNLDHMTLFEVLFVVFAAAFALEEYTASKEHGWDIYIASIWNAFDAAFILIWILYLVLRVRGLVYHNPDSSELAFDILACGACILFPRLAFFAVKNNLVVLALRAMTAEFVFFICIAAICFSGLLYTLHSLAAGTWTVKSIAWLMVQIWFGNTYLSFGQAESFHPVFGPILMTMFAALSNTLLLTILISILSNTFARIDAVSLPYYLFQFAISTIEGSKSDALFSYQPPFNLFAFLILWPLSFVLSPRSLHSANVFLIKVTSFPFLIVIAVYERYLAQGRRFRESGKDAAQTFYNSFSRRVKNVPFLERLVGSSAADLYEAIFDVEMDGEYELFRDSDGEGPAPAPSTHVLRTPSPARAGRIRSLSRRRRTVSVPQSPTSVNVSNRSPRASPYNGNVALTVLLEPSASGEIPTVGPRSPLNRLFSHRHDFSASQERLHPGGTADGLKKLEAMVDEIRSLPVNKLKDEMKELQERQARIENLLLMLTRGMRNDTGTHSNIRHDTM</sequence>
<evidence type="ECO:0000313" key="1">
    <source>
        <dbReference type="EMBL" id="KAI0084150.1"/>
    </source>
</evidence>
<evidence type="ECO:0000313" key="2">
    <source>
        <dbReference type="Proteomes" id="UP001055072"/>
    </source>
</evidence>